<protein>
    <submittedName>
        <fullName evidence="3">DUF4326 domain-containing protein</fullName>
    </submittedName>
</protein>
<feature type="domain" description="Minimal SLOG" evidence="2">
    <location>
        <begin position="1"/>
        <end position="107"/>
    </location>
</feature>
<dbReference type="AlphaFoldDB" id="A0A483LMV4"/>
<name>A0A483LMV4_KLEPN</name>
<feature type="domain" description="DUF4326" evidence="1">
    <location>
        <begin position="110"/>
        <end position="188"/>
    </location>
</feature>
<dbReference type="Pfam" id="PF14216">
    <property type="entry name" value="DUF4326"/>
    <property type="match status" value="1"/>
</dbReference>
<dbReference type="EMBL" id="SDCM01000008">
    <property type="protein sequence ID" value="TCX76339.1"/>
    <property type="molecule type" value="Genomic_DNA"/>
</dbReference>
<dbReference type="Pfam" id="PF22565">
    <property type="entry name" value="mSLOG"/>
    <property type="match status" value="1"/>
</dbReference>
<proteinExistence type="predicted"/>
<evidence type="ECO:0000313" key="3">
    <source>
        <dbReference type="EMBL" id="TCX76339.1"/>
    </source>
</evidence>
<sequence length="197" mass="22630">MIKVLIMYHPNFASAGKFERKLTKILSTLDDYQILYFDDPANLISNFFDSKLLKLLGDNVLDSVVQDEKLTHAVIFDSTYSPKFTTFKSYLSEVIPVRYIQDKITFVSNKDKGEHFDTYIGRGTLWGNPYAIGQDGDRDEVIRKFAYDFSRNFLRGGDDFNEKLKLLRGHTLGCHCKPYACHGDVLAEYLNKLDDGE</sequence>
<evidence type="ECO:0000259" key="1">
    <source>
        <dbReference type="Pfam" id="PF14216"/>
    </source>
</evidence>
<evidence type="ECO:0000259" key="2">
    <source>
        <dbReference type="Pfam" id="PF22565"/>
    </source>
</evidence>
<dbReference type="InterPro" id="IPR025475">
    <property type="entry name" value="DUF4326"/>
</dbReference>
<gene>
    <name evidence="3" type="ORF">ETE64_07110</name>
</gene>
<organism evidence="3">
    <name type="scientific">Klebsiella pneumoniae</name>
    <dbReference type="NCBI Taxonomy" id="573"/>
    <lineage>
        <taxon>Bacteria</taxon>
        <taxon>Pseudomonadati</taxon>
        <taxon>Pseudomonadota</taxon>
        <taxon>Gammaproteobacteria</taxon>
        <taxon>Enterobacterales</taxon>
        <taxon>Enterobacteriaceae</taxon>
        <taxon>Klebsiella/Raoultella group</taxon>
        <taxon>Klebsiella</taxon>
        <taxon>Klebsiella pneumoniae complex</taxon>
    </lineage>
</organism>
<accession>A0A483LMV4</accession>
<dbReference type="RefSeq" id="WP_021313722.1">
    <property type="nucleotide sequence ID" value="NZ_CP110688.1"/>
</dbReference>
<reference evidence="3" key="1">
    <citation type="submission" date="2019-01" db="EMBL/GenBank/DDBJ databases">
        <authorList>
            <person name="Lista F."/>
            <person name="Anselmo A."/>
        </authorList>
    </citation>
    <scope>NUCLEOTIDE SEQUENCE</scope>
    <source>
        <strain evidence="3">10S</strain>
    </source>
</reference>
<comment type="caution">
    <text evidence="3">The sequence shown here is derived from an EMBL/GenBank/DDBJ whole genome shotgun (WGS) entry which is preliminary data.</text>
</comment>
<dbReference type="InterPro" id="IPR054452">
    <property type="entry name" value="mSLOG_dom"/>
</dbReference>